<sequence length="288" mass="32020">MASGNRTSRRSASRKLGGRRRNRNRTNNLTSPKSPQSILAQARRDSFTSNRNPVLFGVGSNSKIRKRADRNASGRLWKYSKSGVIPHSTDPLEKNCFLKEPMPHGYVFVAKGDVYVTRNCRAKTKESQRIVYLIYDNTGRRTIGIRVPSDIYTGVVESAAATAESRANAVKSRDAKDLAHARHVLCTQFPLMPTESLETILDHAFLKGSGRVGRTTYVPDERKAGLAVEAHIRHTHTSYEALLNAGKDREEARKAVWGMVCAIKAAWEGSGSQPMDILALRNRMVKSN</sequence>
<proteinExistence type="predicted"/>
<feature type="region of interest" description="Disordered" evidence="1">
    <location>
        <begin position="1"/>
        <end position="45"/>
    </location>
</feature>
<dbReference type="PANTHER" id="PTHR38113">
    <property type="match status" value="1"/>
</dbReference>
<gene>
    <name evidence="3" type="ORF">BDV25DRAFT_160298</name>
</gene>
<dbReference type="Proteomes" id="UP000325780">
    <property type="component" value="Unassembled WGS sequence"/>
</dbReference>
<evidence type="ECO:0000256" key="1">
    <source>
        <dbReference type="SAM" id="MobiDB-lite"/>
    </source>
</evidence>
<feature type="compositionally biased region" description="Basic residues" evidence="1">
    <location>
        <begin position="7"/>
        <end position="24"/>
    </location>
</feature>
<protein>
    <recommendedName>
        <fullName evidence="2">DUF2293 domain-containing protein</fullName>
    </recommendedName>
</protein>
<keyword evidence="4" id="KW-1185">Reference proteome</keyword>
<evidence type="ECO:0000259" key="2">
    <source>
        <dbReference type="Pfam" id="PF10056"/>
    </source>
</evidence>
<dbReference type="Pfam" id="PF10056">
    <property type="entry name" value="DUF2293"/>
    <property type="match status" value="1"/>
</dbReference>
<dbReference type="InterPro" id="IPR018744">
    <property type="entry name" value="DUF2293"/>
</dbReference>
<dbReference type="AlphaFoldDB" id="A0A5N6TMA4"/>
<accession>A0A5N6TMA4</accession>
<dbReference type="PANTHER" id="PTHR38113:SF2">
    <property type="entry name" value="DUF2293 DOMAIN-CONTAINING PROTEIN"/>
    <property type="match status" value="1"/>
</dbReference>
<dbReference type="OrthoDB" id="5381833at2759"/>
<reference evidence="3 4" key="1">
    <citation type="submission" date="2019-04" db="EMBL/GenBank/DDBJ databases">
        <title>Friends and foes A comparative genomics study of 23 Aspergillus species from section Flavi.</title>
        <authorList>
            <consortium name="DOE Joint Genome Institute"/>
            <person name="Kjaerbolling I."/>
            <person name="Vesth T."/>
            <person name="Frisvad J.C."/>
            <person name="Nybo J.L."/>
            <person name="Theobald S."/>
            <person name="Kildgaard S."/>
            <person name="Isbrandt T."/>
            <person name="Kuo A."/>
            <person name="Sato A."/>
            <person name="Lyhne E.K."/>
            <person name="Kogle M.E."/>
            <person name="Wiebenga A."/>
            <person name="Kun R.S."/>
            <person name="Lubbers R.J."/>
            <person name="Makela M.R."/>
            <person name="Barry K."/>
            <person name="Chovatia M."/>
            <person name="Clum A."/>
            <person name="Daum C."/>
            <person name="Haridas S."/>
            <person name="He G."/>
            <person name="LaButti K."/>
            <person name="Lipzen A."/>
            <person name="Mondo S."/>
            <person name="Riley R."/>
            <person name="Salamov A."/>
            <person name="Simmons B.A."/>
            <person name="Magnuson J.K."/>
            <person name="Henrissat B."/>
            <person name="Mortensen U.H."/>
            <person name="Larsen T.O."/>
            <person name="Devries R.P."/>
            <person name="Grigoriev I.V."/>
            <person name="Machida M."/>
            <person name="Baker S.E."/>
            <person name="Andersen M.R."/>
        </authorList>
    </citation>
    <scope>NUCLEOTIDE SEQUENCE [LARGE SCALE GENOMIC DNA]</scope>
    <source>
        <strain evidence="3 4">IBT 18842</strain>
    </source>
</reference>
<evidence type="ECO:0000313" key="4">
    <source>
        <dbReference type="Proteomes" id="UP000325780"/>
    </source>
</evidence>
<evidence type="ECO:0000313" key="3">
    <source>
        <dbReference type="EMBL" id="KAE8147468.1"/>
    </source>
</evidence>
<feature type="domain" description="DUF2293" evidence="2">
    <location>
        <begin position="187"/>
        <end position="268"/>
    </location>
</feature>
<dbReference type="EMBL" id="ML742206">
    <property type="protein sequence ID" value="KAE8147468.1"/>
    <property type="molecule type" value="Genomic_DNA"/>
</dbReference>
<name>A0A5N6TMA4_ASPAV</name>
<organism evidence="3 4">
    <name type="scientific">Aspergillus avenaceus</name>
    <dbReference type="NCBI Taxonomy" id="36643"/>
    <lineage>
        <taxon>Eukaryota</taxon>
        <taxon>Fungi</taxon>
        <taxon>Dikarya</taxon>
        <taxon>Ascomycota</taxon>
        <taxon>Pezizomycotina</taxon>
        <taxon>Eurotiomycetes</taxon>
        <taxon>Eurotiomycetidae</taxon>
        <taxon>Eurotiales</taxon>
        <taxon>Aspergillaceae</taxon>
        <taxon>Aspergillus</taxon>
        <taxon>Aspergillus subgen. Circumdati</taxon>
    </lineage>
</organism>